<reference evidence="2" key="1">
    <citation type="journal article" date="2020" name="G3 (Bethesda)">
        <title>High-Quality Assemblies for Three Invasive Social Wasps from the &lt;i&gt;Vespula&lt;/i&gt; Genus.</title>
        <authorList>
            <person name="Harrop T.W.R."/>
            <person name="Guhlin J."/>
            <person name="McLaughlin G.M."/>
            <person name="Permina E."/>
            <person name="Stockwell P."/>
            <person name="Gilligan J."/>
            <person name="Le Lec M.F."/>
            <person name="Gruber M.A.M."/>
            <person name="Quinn O."/>
            <person name="Lovegrove M."/>
            <person name="Duncan E.J."/>
            <person name="Remnant E.J."/>
            <person name="Van Eeckhoven J."/>
            <person name="Graham B."/>
            <person name="Knapp R.A."/>
            <person name="Langford K.W."/>
            <person name="Kronenberg Z."/>
            <person name="Press M.O."/>
            <person name="Eacker S.M."/>
            <person name="Wilson-Rankin E.E."/>
            <person name="Purcell J."/>
            <person name="Lester P.J."/>
            <person name="Dearden P.K."/>
        </authorList>
    </citation>
    <scope>NUCLEOTIDE SEQUENCE</scope>
    <source>
        <strain evidence="2">Marl-1</strain>
    </source>
</reference>
<gene>
    <name evidence="2" type="ORF">HZH66_001592</name>
</gene>
<evidence type="ECO:0000313" key="3">
    <source>
        <dbReference type="Proteomes" id="UP000614350"/>
    </source>
</evidence>
<accession>A0A834KYX4</accession>
<organism evidence="2 3">
    <name type="scientific">Vespula vulgaris</name>
    <name type="common">Yellow jacket</name>
    <name type="synonym">Wasp</name>
    <dbReference type="NCBI Taxonomy" id="7454"/>
    <lineage>
        <taxon>Eukaryota</taxon>
        <taxon>Metazoa</taxon>
        <taxon>Ecdysozoa</taxon>
        <taxon>Arthropoda</taxon>
        <taxon>Hexapoda</taxon>
        <taxon>Insecta</taxon>
        <taxon>Pterygota</taxon>
        <taxon>Neoptera</taxon>
        <taxon>Endopterygota</taxon>
        <taxon>Hymenoptera</taxon>
        <taxon>Apocrita</taxon>
        <taxon>Aculeata</taxon>
        <taxon>Vespoidea</taxon>
        <taxon>Vespidae</taxon>
        <taxon>Vespinae</taxon>
        <taxon>Vespula</taxon>
    </lineage>
</organism>
<protein>
    <submittedName>
        <fullName evidence="2">Uncharacterized protein</fullName>
    </submittedName>
</protein>
<keyword evidence="1" id="KW-1133">Transmembrane helix</keyword>
<feature type="transmembrane region" description="Helical" evidence="1">
    <location>
        <begin position="176"/>
        <end position="193"/>
    </location>
</feature>
<feature type="transmembrane region" description="Helical" evidence="1">
    <location>
        <begin position="7"/>
        <end position="24"/>
    </location>
</feature>
<dbReference type="Proteomes" id="UP000614350">
    <property type="component" value="Unassembled WGS sequence"/>
</dbReference>
<keyword evidence="1" id="KW-0472">Membrane</keyword>
<evidence type="ECO:0000313" key="2">
    <source>
        <dbReference type="EMBL" id="KAF7412696.1"/>
    </source>
</evidence>
<dbReference type="AlphaFoldDB" id="A0A834KYX4"/>
<feature type="transmembrane region" description="Helical" evidence="1">
    <location>
        <begin position="36"/>
        <end position="54"/>
    </location>
</feature>
<proteinExistence type="predicted"/>
<keyword evidence="3" id="KW-1185">Reference proteome</keyword>
<evidence type="ECO:0000256" key="1">
    <source>
        <dbReference type="SAM" id="Phobius"/>
    </source>
</evidence>
<name>A0A834KYX4_VESVU</name>
<feature type="transmembrane region" description="Helical" evidence="1">
    <location>
        <begin position="149"/>
        <end position="171"/>
    </location>
</feature>
<comment type="caution">
    <text evidence="2">The sequence shown here is derived from an EMBL/GenBank/DDBJ whole genome shotgun (WGS) entry which is preliminary data.</text>
</comment>
<sequence>MFLEATLSCTYLLLTCGSSIYVLYKYSYNEYSTLTTPFIFAFIGFTTLGIRPLYSLTYKLFFKSYTLNLTLIETEEMENKKKINIFDEFLKNISKSSLMCSLFFHHGDYLLGYNAAISFFLCNMLHLKYWILENQNENSNISLSYKRSIFNAVSELFVFLELLTTGFVMLLNDNNYGLLANLFYAVTSILFPSEGFYQEWTINDAINNYLTMVYVVLMTEALKKI</sequence>
<dbReference type="EMBL" id="JACSEA010000001">
    <property type="protein sequence ID" value="KAF7412696.1"/>
    <property type="molecule type" value="Genomic_DNA"/>
</dbReference>
<keyword evidence="1" id="KW-0812">Transmembrane</keyword>
<feature type="transmembrane region" description="Helical" evidence="1">
    <location>
        <begin position="109"/>
        <end position="129"/>
    </location>
</feature>